<proteinExistence type="predicted"/>
<dbReference type="RefSeq" id="WP_053999463.1">
    <property type="nucleotide sequence ID" value="NZ_JXMU01000015.1"/>
</dbReference>
<accession>A0A0M9GMJ9</accession>
<organism evidence="1 2">
    <name type="scientific">Ahrensia marina</name>
    <dbReference type="NCBI Taxonomy" id="1514904"/>
    <lineage>
        <taxon>Bacteria</taxon>
        <taxon>Pseudomonadati</taxon>
        <taxon>Pseudomonadota</taxon>
        <taxon>Alphaproteobacteria</taxon>
        <taxon>Hyphomicrobiales</taxon>
        <taxon>Ahrensiaceae</taxon>
        <taxon>Ahrensia</taxon>
    </lineage>
</organism>
<evidence type="ECO:0000313" key="1">
    <source>
        <dbReference type="EMBL" id="KPB00976.1"/>
    </source>
</evidence>
<name>A0A0M9GMJ9_9HYPH</name>
<gene>
    <name evidence="1" type="ORF">SU32_11270</name>
</gene>
<sequence>MISAAKLDRAREMICGVTSADKSTAISFRNLLKSALPDNIRSGQQSVLFARANEQFVELLAAINAENHTAIQKSRDTSLAALNDLEKLFS</sequence>
<dbReference type="OrthoDB" id="9913499at2"/>
<protein>
    <submittedName>
        <fullName evidence="1">Uncharacterized protein</fullName>
    </submittedName>
</protein>
<dbReference type="AlphaFoldDB" id="A0A0M9GMJ9"/>
<evidence type="ECO:0000313" key="2">
    <source>
        <dbReference type="Proteomes" id="UP000038011"/>
    </source>
</evidence>
<comment type="caution">
    <text evidence="1">The sequence shown here is derived from an EMBL/GenBank/DDBJ whole genome shotgun (WGS) entry which is preliminary data.</text>
</comment>
<reference evidence="1 2" key="1">
    <citation type="submission" date="2015-01" db="EMBL/GenBank/DDBJ databases">
        <title>Ahrensia donghaiensis sp. nov., a novel dimethylsulphoniopropionate-cleavage bacterium isolated from seawater and emended descriptions of the genus Ahrensia and Ahrensia kielensis.</title>
        <authorList>
            <person name="Liu J."/>
        </authorList>
    </citation>
    <scope>NUCLEOTIDE SEQUENCE [LARGE SCALE GENOMIC DNA]</scope>
    <source>
        <strain evidence="1 2">LZD062</strain>
    </source>
</reference>
<dbReference type="PATRIC" id="fig|1514904.3.peg.1097"/>
<dbReference type="Proteomes" id="UP000038011">
    <property type="component" value="Unassembled WGS sequence"/>
</dbReference>
<keyword evidence="2" id="KW-1185">Reference proteome</keyword>
<dbReference type="EMBL" id="JXMU01000015">
    <property type="protein sequence ID" value="KPB00976.1"/>
    <property type="molecule type" value="Genomic_DNA"/>
</dbReference>